<keyword evidence="3" id="KW-1185">Reference proteome</keyword>
<keyword evidence="2" id="KW-0418">Kinase</keyword>
<organism evidence="2 3">
    <name type="scientific">Actinoallomurus bryophytorum</name>
    <dbReference type="NCBI Taxonomy" id="1490222"/>
    <lineage>
        <taxon>Bacteria</taxon>
        <taxon>Bacillati</taxon>
        <taxon>Actinomycetota</taxon>
        <taxon>Actinomycetes</taxon>
        <taxon>Streptosporangiales</taxon>
        <taxon>Thermomonosporaceae</taxon>
        <taxon>Actinoallomurus</taxon>
    </lineage>
</organism>
<dbReference type="InterPro" id="IPR043129">
    <property type="entry name" value="ATPase_NBD"/>
</dbReference>
<comment type="caution">
    <text evidence="2">The sequence shown here is derived from an EMBL/GenBank/DDBJ whole genome shotgun (WGS) entry which is preliminary data.</text>
</comment>
<name>A0A543CQV7_9ACTN</name>
<evidence type="ECO:0000256" key="1">
    <source>
        <dbReference type="ARBA" id="ARBA00006479"/>
    </source>
</evidence>
<dbReference type="InterPro" id="IPR049874">
    <property type="entry name" value="ROK_cs"/>
</dbReference>
<sequence>MPGAAQPATGATGARGHNGPGVLAVDIGGTKLAAAPVRPGGTLGPLVTRPTPSGDAEAVWAALASVVTEAIGGEDVSGAGIGSAGPLDAVAGTVSPVNIPGWRGFPVRDRLAELLAGRPVVLVNDAVSGAVGEYHYGAGRGVRAMLGMVVSTGVGGGLILDGRVYAGRTGNAGHIGHTVVDLDGDPCPCGSRGCVETITSGPAMVRWALANGWSASPPDGRTLAAAARDGHPVAIAAFARSARALAAGIASAAALCDLDRVVIGGGVARAWDVLEPPLREALDTYAGLAFVRRAEVVRSELDGQAGLLGVAALVHDPEMV</sequence>
<dbReference type="EMBL" id="VFOZ01000001">
    <property type="protein sequence ID" value="TQL99458.1"/>
    <property type="molecule type" value="Genomic_DNA"/>
</dbReference>
<evidence type="ECO:0000313" key="3">
    <source>
        <dbReference type="Proteomes" id="UP000316096"/>
    </source>
</evidence>
<evidence type="ECO:0000313" key="2">
    <source>
        <dbReference type="EMBL" id="TQL99458.1"/>
    </source>
</evidence>
<keyword evidence="2" id="KW-0808">Transferase</keyword>
<accession>A0A543CQV7</accession>
<dbReference type="Gene3D" id="3.30.420.40">
    <property type="match status" value="2"/>
</dbReference>
<dbReference type="AlphaFoldDB" id="A0A543CQV7"/>
<dbReference type="PANTHER" id="PTHR18964:SF169">
    <property type="entry name" value="N-ACETYLMANNOSAMINE KINASE"/>
    <property type="match status" value="1"/>
</dbReference>
<dbReference type="GO" id="GO:0016301">
    <property type="term" value="F:kinase activity"/>
    <property type="evidence" value="ECO:0007669"/>
    <property type="project" value="UniProtKB-KW"/>
</dbReference>
<dbReference type="SUPFAM" id="SSF53067">
    <property type="entry name" value="Actin-like ATPase domain"/>
    <property type="match status" value="1"/>
</dbReference>
<gene>
    <name evidence="2" type="ORF">FB559_5144</name>
</gene>
<proteinExistence type="inferred from homology"/>
<protein>
    <submittedName>
        <fullName evidence="2">Glucokinase</fullName>
    </submittedName>
</protein>
<dbReference type="InterPro" id="IPR000600">
    <property type="entry name" value="ROK"/>
</dbReference>
<dbReference type="Pfam" id="PF00480">
    <property type="entry name" value="ROK"/>
    <property type="match status" value="1"/>
</dbReference>
<comment type="similarity">
    <text evidence="1">Belongs to the ROK (NagC/XylR) family.</text>
</comment>
<dbReference type="PANTHER" id="PTHR18964">
    <property type="entry name" value="ROK (REPRESSOR, ORF, KINASE) FAMILY"/>
    <property type="match status" value="1"/>
</dbReference>
<reference evidence="2 3" key="1">
    <citation type="submission" date="2019-06" db="EMBL/GenBank/DDBJ databases">
        <title>Sequencing the genomes of 1000 actinobacteria strains.</title>
        <authorList>
            <person name="Klenk H.-P."/>
        </authorList>
    </citation>
    <scope>NUCLEOTIDE SEQUENCE [LARGE SCALE GENOMIC DNA]</scope>
    <source>
        <strain evidence="2 3">DSM 102200</strain>
    </source>
</reference>
<dbReference type="Proteomes" id="UP000316096">
    <property type="component" value="Unassembled WGS sequence"/>
</dbReference>
<dbReference type="PROSITE" id="PS01125">
    <property type="entry name" value="ROK"/>
    <property type="match status" value="1"/>
</dbReference>